<proteinExistence type="predicted"/>
<dbReference type="SUPFAM" id="SSF54106">
    <property type="entry name" value="LysM domain"/>
    <property type="match status" value="1"/>
</dbReference>
<keyword evidence="3" id="KW-1185">Reference proteome</keyword>
<organism evidence="2 3">
    <name type="scientific">Iodobacter fluviatilis</name>
    <dbReference type="NCBI Taxonomy" id="537"/>
    <lineage>
        <taxon>Bacteria</taxon>
        <taxon>Pseudomonadati</taxon>
        <taxon>Pseudomonadota</taxon>
        <taxon>Betaproteobacteria</taxon>
        <taxon>Neisseriales</taxon>
        <taxon>Chitinibacteraceae</taxon>
        <taxon>Iodobacter</taxon>
    </lineage>
</organism>
<dbReference type="SMART" id="SM00257">
    <property type="entry name" value="LysM"/>
    <property type="match status" value="1"/>
</dbReference>
<reference evidence="2 3" key="1">
    <citation type="submission" date="2018-01" db="EMBL/GenBank/DDBJ databases">
        <title>Genome sequence of Iodobacter sp. strain PCH194 isolated from Indian Trans-Himalaya.</title>
        <authorList>
            <person name="Kumar V."/>
            <person name="Thakur V."/>
            <person name="Kumar S."/>
            <person name="Singh D."/>
        </authorList>
    </citation>
    <scope>NUCLEOTIDE SEQUENCE [LARGE SCALE GENOMIC DNA]</scope>
    <source>
        <strain evidence="2 3">PCH194</strain>
    </source>
</reference>
<protein>
    <recommendedName>
        <fullName evidence="1">LysM domain-containing protein</fullName>
    </recommendedName>
</protein>
<dbReference type="Gene3D" id="1.10.530.10">
    <property type="match status" value="1"/>
</dbReference>
<dbReference type="RefSeq" id="WP_130104839.1">
    <property type="nucleotide sequence ID" value="NZ_CP025781.1"/>
</dbReference>
<dbReference type="Gene3D" id="3.10.350.10">
    <property type="entry name" value="LysM domain"/>
    <property type="match status" value="1"/>
</dbReference>
<sequence length="614" mass="66950">MSNLFELLRCKKGAAYREDQIVDTSYLSVCPNIDKPIGALAGHSRIVGDVSFEVQKRIIEKIIEIGVRYQLSYHDIAMLLLIAKVESGLNPDAAAGTTSAAGISQYVNGLANDVAKGKDANRILGFPLDLILPRDRFDAEKGIFGLFVSYIVCKEKAAKFDASKASEYAYIFHHDGWFSNLHKKGPEARDSYKIYLKKIKPLLPKVEAALKVNAGLQFELKDADGAFKAGQPYVLVLPKKNSSQHPGVTQKADTVRVIKGVTDGQGRTKPVQISGIGEIVLGILSPFIISKLKGKNEIDRAEKYTVKRGDSLDKIAKANNSSVEAIAKENSIKDINKVLVGQELVLPARPVSRKPDQSLIADVLCALGLDYADEHALEYVRSHVVQPKGGVVQANAIAPITALKKTVKPATPKPQPKETQTSKEKPIPKVVPVIRTNGKVVVEILPDVLKPELISEHTKSLLQQIGDELGINKLNITSGLRPPKRQASTMYDNIKQKGVASQKDMYAATGDAIVNVYVRLNAAGMSKGEILAAMEAEIISLSEKGLRVSKHCVSEAQYKKLNVIDVSPRTIPQSLHKAMKTKLVNLKAQGLLEKFIIPGEVKGEPAYHLEIPQP</sequence>
<dbReference type="CDD" id="cd00118">
    <property type="entry name" value="LysM"/>
    <property type="match status" value="1"/>
</dbReference>
<feature type="domain" description="LysM" evidence="1">
    <location>
        <begin position="302"/>
        <end position="346"/>
    </location>
</feature>
<dbReference type="Proteomes" id="UP000515917">
    <property type="component" value="Chromosome"/>
</dbReference>
<dbReference type="Pfam" id="PF01476">
    <property type="entry name" value="LysM"/>
    <property type="match status" value="1"/>
</dbReference>
<name>A0A7G3G487_9NEIS</name>
<dbReference type="InterPro" id="IPR036779">
    <property type="entry name" value="LysM_dom_sf"/>
</dbReference>
<dbReference type="PROSITE" id="PS51782">
    <property type="entry name" value="LYSM"/>
    <property type="match status" value="1"/>
</dbReference>
<dbReference type="AlphaFoldDB" id="A0A7G3G487"/>
<evidence type="ECO:0000313" key="2">
    <source>
        <dbReference type="EMBL" id="QBC42210.1"/>
    </source>
</evidence>
<evidence type="ECO:0000313" key="3">
    <source>
        <dbReference type="Proteomes" id="UP000515917"/>
    </source>
</evidence>
<dbReference type="KEGG" id="ifl:C1H71_00640"/>
<gene>
    <name evidence="2" type="ORF">C1H71_00640</name>
</gene>
<dbReference type="InterPro" id="IPR018392">
    <property type="entry name" value="LysM"/>
</dbReference>
<accession>A0A7G3G487</accession>
<dbReference type="EMBL" id="CP025781">
    <property type="protein sequence ID" value="QBC42210.1"/>
    <property type="molecule type" value="Genomic_DNA"/>
</dbReference>
<evidence type="ECO:0000259" key="1">
    <source>
        <dbReference type="PROSITE" id="PS51782"/>
    </source>
</evidence>